<keyword evidence="2" id="KW-1185">Reference proteome</keyword>
<organism evidence="1 2">
    <name type="scientific">Popillia japonica</name>
    <name type="common">Japanese beetle</name>
    <dbReference type="NCBI Taxonomy" id="7064"/>
    <lineage>
        <taxon>Eukaryota</taxon>
        <taxon>Metazoa</taxon>
        <taxon>Ecdysozoa</taxon>
        <taxon>Arthropoda</taxon>
        <taxon>Hexapoda</taxon>
        <taxon>Insecta</taxon>
        <taxon>Pterygota</taxon>
        <taxon>Neoptera</taxon>
        <taxon>Endopterygota</taxon>
        <taxon>Coleoptera</taxon>
        <taxon>Polyphaga</taxon>
        <taxon>Scarabaeiformia</taxon>
        <taxon>Scarabaeidae</taxon>
        <taxon>Rutelinae</taxon>
        <taxon>Popillia</taxon>
    </lineage>
</organism>
<evidence type="ECO:0000313" key="1">
    <source>
        <dbReference type="EMBL" id="KAK9692695.1"/>
    </source>
</evidence>
<evidence type="ECO:0000313" key="2">
    <source>
        <dbReference type="Proteomes" id="UP001458880"/>
    </source>
</evidence>
<reference evidence="1 2" key="1">
    <citation type="journal article" date="2024" name="BMC Genomics">
        <title>De novo assembly and annotation of Popillia japonica's genome with initial clues to its potential as an invasive pest.</title>
        <authorList>
            <person name="Cucini C."/>
            <person name="Boschi S."/>
            <person name="Funari R."/>
            <person name="Cardaioli E."/>
            <person name="Iannotti N."/>
            <person name="Marturano G."/>
            <person name="Paoli F."/>
            <person name="Bruttini M."/>
            <person name="Carapelli A."/>
            <person name="Frati F."/>
            <person name="Nardi F."/>
        </authorList>
    </citation>
    <scope>NUCLEOTIDE SEQUENCE [LARGE SCALE GENOMIC DNA]</scope>
    <source>
        <strain evidence="1">DMR45628</strain>
    </source>
</reference>
<dbReference type="Proteomes" id="UP001458880">
    <property type="component" value="Unassembled WGS sequence"/>
</dbReference>
<dbReference type="EMBL" id="JASPKY010000571">
    <property type="protein sequence ID" value="KAK9692695.1"/>
    <property type="molecule type" value="Genomic_DNA"/>
</dbReference>
<sequence>MDSRSLVKLATLKREKSLKVCVRGIDKHRTPQESTTVSTKTRARSRSVEVTSVSRDGALITCLIPSESHIF</sequence>
<dbReference type="AlphaFoldDB" id="A0AAW1IS05"/>
<name>A0AAW1IS05_POPJA</name>
<accession>A0AAW1IS05</accession>
<comment type="caution">
    <text evidence="1">The sequence shown here is derived from an EMBL/GenBank/DDBJ whole genome shotgun (WGS) entry which is preliminary data.</text>
</comment>
<protein>
    <submittedName>
        <fullName evidence="1">Uncharacterized protein</fullName>
    </submittedName>
</protein>
<proteinExistence type="predicted"/>
<gene>
    <name evidence="1" type="ORF">QE152_g34981</name>
</gene>